<evidence type="ECO:0000256" key="1">
    <source>
        <dbReference type="ARBA" id="ARBA00005054"/>
    </source>
</evidence>
<evidence type="ECO:0000256" key="8">
    <source>
        <dbReference type="ARBA" id="ARBA00047664"/>
    </source>
</evidence>
<dbReference type="NCBIfam" id="TIGR00639">
    <property type="entry name" value="PurN"/>
    <property type="match status" value="1"/>
</dbReference>
<evidence type="ECO:0000256" key="7">
    <source>
        <dbReference type="ARBA" id="ARBA00041682"/>
    </source>
</evidence>
<protein>
    <recommendedName>
        <fullName evidence="2">phosphoribosylglycinamide formyltransferase 1</fullName>
        <ecNumber evidence="2">2.1.2.2</ecNumber>
    </recommendedName>
    <alternativeName>
        <fullName evidence="7">5'-phosphoribosylglycinamide transformylase</fullName>
    </alternativeName>
    <alternativeName>
        <fullName evidence="6">GAR transformylase</fullName>
    </alternativeName>
</protein>
<evidence type="ECO:0000256" key="5">
    <source>
        <dbReference type="ARBA" id="ARBA00038440"/>
    </source>
</evidence>
<evidence type="ECO:0000256" key="2">
    <source>
        <dbReference type="ARBA" id="ARBA00012254"/>
    </source>
</evidence>
<feature type="domain" description="Formyl transferase N-terminal" evidence="9">
    <location>
        <begin position="4"/>
        <end position="175"/>
    </location>
</feature>
<comment type="catalytic activity">
    <reaction evidence="8">
        <text>N(1)-(5-phospho-beta-D-ribosyl)glycinamide + (6R)-10-formyltetrahydrofolate = N(2)-formyl-N(1)-(5-phospho-beta-D-ribosyl)glycinamide + (6S)-5,6,7,8-tetrahydrofolate + H(+)</text>
        <dbReference type="Rhea" id="RHEA:15053"/>
        <dbReference type="ChEBI" id="CHEBI:15378"/>
        <dbReference type="ChEBI" id="CHEBI:57453"/>
        <dbReference type="ChEBI" id="CHEBI:143788"/>
        <dbReference type="ChEBI" id="CHEBI:147286"/>
        <dbReference type="ChEBI" id="CHEBI:195366"/>
        <dbReference type="EC" id="2.1.2.2"/>
    </reaction>
</comment>
<evidence type="ECO:0000313" key="10">
    <source>
        <dbReference type="EMBL" id="CAB4935321.1"/>
    </source>
</evidence>
<dbReference type="AlphaFoldDB" id="A0A6J7IXA8"/>
<dbReference type="InterPro" id="IPR002376">
    <property type="entry name" value="Formyl_transf_N"/>
</dbReference>
<dbReference type="Gene3D" id="3.40.50.170">
    <property type="entry name" value="Formyl transferase, N-terminal domain"/>
    <property type="match status" value="1"/>
</dbReference>
<evidence type="ECO:0000256" key="4">
    <source>
        <dbReference type="ARBA" id="ARBA00022755"/>
    </source>
</evidence>
<dbReference type="PANTHER" id="PTHR43369">
    <property type="entry name" value="PHOSPHORIBOSYLGLYCINAMIDE FORMYLTRANSFERASE"/>
    <property type="match status" value="1"/>
</dbReference>
<evidence type="ECO:0000256" key="3">
    <source>
        <dbReference type="ARBA" id="ARBA00022679"/>
    </source>
</evidence>
<dbReference type="PANTHER" id="PTHR43369:SF2">
    <property type="entry name" value="PHOSPHORIBOSYLGLYCINAMIDE FORMYLTRANSFERASE"/>
    <property type="match status" value="1"/>
</dbReference>
<dbReference type="InterPro" id="IPR001555">
    <property type="entry name" value="GART_AS"/>
</dbReference>
<keyword evidence="4" id="KW-0658">Purine biosynthesis</keyword>
<dbReference type="CDD" id="cd08645">
    <property type="entry name" value="FMT_core_GART"/>
    <property type="match status" value="1"/>
</dbReference>
<dbReference type="HAMAP" id="MF_01930">
    <property type="entry name" value="PurN"/>
    <property type="match status" value="1"/>
</dbReference>
<dbReference type="GO" id="GO:0004644">
    <property type="term" value="F:phosphoribosylglycinamide formyltransferase activity"/>
    <property type="evidence" value="ECO:0007669"/>
    <property type="project" value="UniProtKB-EC"/>
</dbReference>
<organism evidence="10">
    <name type="scientific">freshwater metagenome</name>
    <dbReference type="NCBI Taxonomy" id="449393"/>
    <lineage>
        <taxon>unclassified sequences</taxon>
        <taxon>metagenomes</taxon>
        <taxon>ecological metagenomes</taxon>
    </lineage>
</organism>
<proteinExistence type="inferred from homology"/>
<sequence>MMHRILILASGNGSLAQALIDAQELDIEIVAIISDQDDAHVLVRAQNAGIHTQVIKVGSSRENWNTEIINAVVALNPDLVVSAGFMRILPPEFVNRFPTINSHPALLPDFPGAHAVRDALTAGVSVTGTTVHWVDDGVDTGPIITQMQVPVLPNDDEVTLHERIKKVERGLIVATIALILPTLERNV</sequence>
<keyword evidence="3" id="KW-0808">Transferase</keyword>
<dbReference type="SUPFAM" id="SSF53328">
    <property type="entry name" value="Formyltransferase"/>
    <property type="match status" value="1"/>
</dbReference>
<dbReference type="Pfam" id="PF00551">
    <property type="entry name" value="Formyl_trans_N"/>
    <property type="match status" value="1"/>
</dbReference>
<dbReference type="EMBL" id="CAFBMZ010000103">
    <property type="protein sequence ID" value="CAB4935321.1"/>
    <property type="molecule type" value="Genomic_DNA"/>
</dbReference>
<dbReference type="PROSITE" id="PS00373">
    <property type="entry name" value="GART"/>
    <property type="match status" value="1"/>
</dbReference>
<dbReference type="InterPro" id="IPR004607">
    <property type="entry name" value="GART"/>
</dbReference>
<comment type="pathway">
    <text evidence="1">Purine metabolism; IMP biosynthesis via de novo pathway; N(2)-formyl-N(1)-(5-phospho-D-ribosyl)glycinamide from N(1)-(5-phospho-D-ribosyl)glycinamide (10-formyl THF route): step 1/1.</text>
</comment>
<accession>A0A6J7IXA8</accession>
<evidence type="ECO:0000256" key="6">
    <source>
        <dbReference type="ARBA" id="ARBA00041324"/>
    </source>
</evidence>
<name>A0A6J7IXA8_9ZZZZ</name>
<dbReference type="EC" id="2.1.2.2" evidence="2"/>
<dbReference type="GO" id="GO:0006189">
    <property type="term" value="P:'de novo' IMP biosynthetic process"/>
    <property type="evidence" value="ECO:0007669"/>
    <property type="project" value="UniProtKB-UniPathway"/>
</dbReference>
<evidence type="ECO:0000259" key="9">
    <source>
        <dbReference type="Pfam" id="PF00551"/>
    </source>
</evidence>
<comment type="similarity">
    <text evidence="5">Belongs to the GART family.</text>
</comment>
<dbReference type="UniPathway" id="UPA00074">
    <property type="reaction ID" value="UER00126"/>
</dbReference>
<reference evidence="10" key="1">
    <citation type="submission" date="2020-05" db="EMBL/GenBank/DDBJ databases">
        <authorList>
            <person name="Chiriac C."/>
            <person name="Salcher M."/>
            <person name="Ghai R."/>
            <person name="Kavagutti S V."/>
        </authorList>
    </citation>
    <scope>NUCLEOTIDE SEQUENCE</scope>
</reference>
<gene>
    <name evidence="10" type="ORF">UFOPK3684_01180</name>
</gene>
<dbReference type="GO" id="GO:0005829">
    <property type="term" value="C:cytosol"/>
    <property type="evidence" value="ECO:0007669"/>
    <property type="project" value="TreeGrafter"/>
</dbReference>
<dbReference type="InterPro" id="IPR036477">
    <property type="entry name" value="Formyl_transf_N_sf"/>
</dbReference>